<organism evidence="1 2">
    <name type="scientific">Aspergillus terreus</name>
    <dbReference type="NCBI Taxonomy" id="33178"/>
    <lineage>
        <taxon>Eukaryota</taxon>
        <taxon>Fungi</taxon>
        <taxon>Dikarya</taxon>
        <taxon>Ascomycota</taxon>
        <taxon>Pezizomycotina</taxon>
        <taxon>Eurotiomycetes</taxon>
        <taxon>Eurotiomycetidae</taxon>
        <taxon>Eurotiales</taxon>
        <taxon>Aspergillaceae</taxon>
        <taxon>Aspergillus</taxon>
        <taxon>Aspergillus subgen. Circumdati</taxon>
    </lineage>
</organism>
<evidence type="ECO:0000313" key="2">
    <source>
        <dbReference type="Proteomes" id="UP000452235"/>
    </source>
</evidence>
<dbReference type="AlphaFoldDB" id="A0A5M3ZAU8"/>
<name>A0A5M3ZAU8_ASPTE</name>
<evidence type="ECO:0000313" key="1">
    <source>
        <dbReference type="EMBL" id="GFF20443.1"/>
    </source>
</evidence>
<comment type="caution">
    <text evidence="1">The sequence shown here is derived from an EMBL/GenBank/DDBJ whole genome shotgun (WGS) entry which is preliminary data.</text>
</comment>
<accession>A0A5M3ZAU8</accession>
<keyword evidence="2" id="KW-1185">Reference proteome</keyword>
<dbReference type="OrthoDB" id="3836772at2759"/>
<dbReference type="EMBL" id="BLJY01000012">
    <property type="protein sequence ID" value="GFF20443.1"/>
    <property type="molecule type" value="Genomic_DNA"/>
</dbReference>
<dbReference type="Proteomes" id="UP000452235">
    <property type="component" value="Unassembled WGS sequence"/>
</dbReference>
<proteinExistence type="predicted"/>
<sequence length="76" mass="8037">MKPATLFSLFGLIASPVLATTPTKRDACAEACNDAHNKCVTKPGANMAYCASEYASCLGYNPYNQDPFVTPTACAK</sequence>
<gene>
    <name evidence="1" type="ORF">ATEIFO6365_0012019900</name>
</gene>
<protein>
    <submittedName>
        <fullName evidence="1">Putative cell wall glycoprotein</fullName>
    </submittedName>
</protein>
<reference evidence="1 2" key="1">
    <citation type="submission" date="2020-01" db="EMBL/GenBank/DDBJ databases">
        <title>Aspergillus terreus IFO 6365 whole genome shotgun sequence.</title>
        <authorList>
            <person name="Kanamasa S."/>
            <person name="Takahashi H."/>
        </authorList>
    </citation>
    <scope>NUCLEOTIDE SEQUENCE [LARGE SCALE GENOMIC DNA]</scope>
    <source>
        <strain evidence="1 2">IFO 6365</strain>
    </source>
</reference>